<gene>
    <name evidence="1" type="ORF">IQ249_13040</name>
</gene>
<sequence length="256" mass="29830">MAGNELEVCKFILSNKTFLKLRHLGKINKISAPIKGVSELYVIKTEDDLSKISTESSRKKADIYLNKSGISIKQLGGSFSFNRLQRANIIQVHKQLQLTNIDRKLSLLEEDVNKFHQGQLTSRNVPWLSFWSEQEFKKVLEFLMMKRSPNLSISKHQAEYILEAPQKNISQNNVNLYTFDEYFDLYKDKLSIAIRRQWVGQRSNSEHKRALSLGKKPANFPWIFNEVVGEPTSGWRDDFPANDRRTVYFLMIEKKK</sequence>
<protein>
    <submittedName>
        <fullName evidence="1">Uncharacterized protein</fullName>
    </submittedName>
</protein>
<evidence type="ECO:0000313" key="2">
    <source>
        <dbReference type="Proteomes" id="UP000654482"/>
    </source>
</evidence>
<dbReference type="RefSeq" id="WP_194029920.1">
    <property type="nucleotide sequence ID" value="NZ_JADEWZ010000018.1"/>
</dbReference>
<comment type="caution">
    <text evidence="1">The sequence shown here is derived from an EMBL/GenBank/DDBJ whole genome shotgun (WGS) entry which is preliminary data.</text>
</comment>
<keyword evidence="2" id="KW-1185">Reference proteome</keyword>
<organism evidence="1 2">
    <name type="scientific">Lusitaniella coriacea LEGE 07157</name>
    <dbReference type="NCBI Taxonomy" id="945747"/>
    <lineage>
        <taxon>Bacteria</taxon>
        <taxon>Bacillati</taxon>
        <taxon>Cyanobacteriota</taxon>
        <taxon>Cyanophyceae</taxon>
        <taxon>Spirulinales</taxon>
        <taxon>Lusitaniellaceae</taxon>
        <taxon>Lusitaniella</taxon>
    </lineage>
</organism>
<reference evidence="1" key="1">
    <citation type="submission" date="2020-10" db="EMBL/GenBank/DDBJ databases">
        <authorList>
            <person name="Castelo-Branco R."/>
            <person name="Eusebio N."/>
            <person name="Adriana R."/>
            <person name="Vieira A."/>
            <person name="Brugerolle De Fraissinette N."/>
            <person name="Rezende De Castro R."/>
            <person name="Schneider M.P."/>
            <person name="Vasconcelos V."/>
            <person name="Leao P.N."/>
        </authorList>
    </citation>
    <scope>NUCLEOTIDE SEQUENCE</scope>
    <source>
        <strain evidence="1">LEGE 07157</strain>
    </source>
</reference>
<dbReference type="EMBL" id="JADEWZ010000018">
    <property type="protein sequence ID" value="MBE9116826.1"/>
    <property type="molecule type" value="Genomic_DNA"/>
</dbReference>
<evidence type="ECO:0000313" key="1">
    <source>
        <dbReference type="EMBL" id="MBE9116826.1"/>
    </source>
</evidence>
<name>A0A8J7DX28_9CYAN</name>
<accession>A0A8J7DX28</accession>
<dbReference type="AlphaFoldDB" id="A0A8J7DX28"/>
<dbReference type="Proteomes" id="UP000654482">
    <property type="component" value="Unassembled WGS sequence"/>
</dbReference>
<proteinExistence type="predicted"/>